<comment type="caution">
    <text evidence="3">The sequence shown here is derived from an EMBL/GenBank/DDBJ whole genome shotgun (WGS) entry which is preliminary data.</text>
</comment>
<dbReference type="GO" id="GO:0004016">
    <property type="term" value="F:adenylate cyclase activity"/>
    <property type="evidence" value="ECO:0007669"/>
    <property type="project" value="UniProtKB-ARBA"/>
</dbReference>
<dbReference type="PANTHER" id="PTHR43081:SF1">
    <property type="entry name" value="ADENYLATE CYCLASE, TERMINAL-DIFFERENTIATION SPECIFIC"/>
    <property type="match status" value="1"/>
</dbReference>
<sequence length="327" mass="35211">MADIRERTVLFADLRGSTALFETLGNAEASALVTHTVNLIARAVDECNGRLIKTLGDGLMAVFEVPRDGVKSAIRMHEFLEHLVARGKQQGSASLRALRMQVALARGEVVELNGDCFGDAVNVAARLLDHAGDNETLITAEVLAGLPSTQKLRFRSLDLIALRGRAEPVHVHVLDQPNQSDMAATQFGEVVHAVEPDGIRLVWMDLDRVFDIDSMPIVLGRSVQATYCITDGRVSRSHARIDWHGGSFSITDLSYNGTFVRFGLDGEIVSLKRGSCTLHGSGAIGLGSPPVDPTSPTVRFEVLHFADTEPLQLGSASSKPGSNASQH</sequence>
<dbReference type="GO" id="GO:0035556">
    <property type="term" value="P:intracellular signal transduction"/>
    <property type="evidence" value="ECO:0007669"/>
    <property type="project" value="InterPro"/>
</dbReference>
<dbReference type="InterPro" id="IPR001054">
    <property type="entry name" value="A/G_cyclase"/>
</dbReference>
<dbReference type="OrthoDB" id="9801841at2"/>
<dbReference type="Proteomes" id="UP000235916">
    <property type="component" value="Unassembled WGS sequence"/>
</dbReference>
<evidence type="ECO:0000259" key="2">
    <source>
        <dbReference type="PROSITE" id="PS50125"/>
    </source>
</evidence>
<dbReference type="InterPro" id="IPR050697">
    <property type="entry name" value="Adenylyl/Guanylyl_Cyclase_3/4"/>
</dbReference>
<dbReference type="EMBL" id="POSP01000003">
    <property type="protein sequence ID" value="PND37467.1"/>
    <property type="molecule type" value="Genomic_DNA"/>
</dbReference>
<evidence type="ECO:0000313" key="4">
    <source>
        <dbReference type="Proteomes" id="UP000235916"/>
    </source>
</evidence>
<dbReference type="Gene3D" id="2.60.200.20">
    <property type="match status" value="1"/>
</dbReference>
<dbReference type="InterPro" id="IPR029787">
    <property type="entry name" value="Nucleotide_cyclase"/>
</dbReference>
<proteinExistence type="predicted"/>
<accession>A0A2N8KVH8</accession>
<dbReference type="Pfam" id="PF00498">
    <property type="entry name" value="FHA"/>
    <property type="match status" value="1"/>
</dbReference>
<feature type="domain" description="Guanylate cyclase" evidence="2">
    <location>
        <begin position="8"/>
        <end position="128"/>
    </location>
</feature>
<dbReference type="GO" id="GO:0009190">
    <property type="term" value="P:cyclic nucleotide biosynthetic process"/>
    <property type="evidence" value="ECO:0007669"/>
    <property type="project" value="InterPro"/>
</dbReference>
<dbReference type="InterPro" id="IPR000253">
    <property type="entry name" value="FHA_dom"/>
</dbReference>
<reference evidence="3 4" key="1">
    <citation type="submission" date="2018-01" db="EMBL/GenBank/DDBJ databases">
        <title>Draft genome sequence of Paucibacter aquatile CR182 isolated from freshwater of the Nakdong River.</title>
        <authorList>
            <person name="Choi A."/>
            <person name="Chung E.J."/>
        </authorList>
    </citation>
    <scope>NUCLEOTIDE SEQUENCE [LARGE SCALE GENOMIC DNA]</scope>
    <source>
        <strain evidence="3 4">CR182</strain>
    </source>
</reference>
<dbReference type="InterPro" id="IPR008984">
    <property type="entry name" value="SMAD_FHA_dom_sf"/>
</dbReference>
<dbReference type="CDD" id="cd00060">
    <property type="entry name" value="FHA"/>
    <property type="match status" value="1"/>
</dbReference>
<evidence type="ECO:0000313" key="3">
    <source>
        <dbReference type="EMBL" id="PND37467.1"/>
    </source>
</evidence>
<organism evidence="3 4">
    <name type="scientific">Kinneretia aquatilis</name>
    <dbReference type="NCBI Taxonomy" id="2070761"/>
    <lineage>
        <taxon>Bacteria</taxon>
        <taxon>Pseudomonadati</taxon>
        <taxon>Pseudomonadota</taxon>
        <taxon>Betaproteobacteria</taxon>
        <taxon>Burkholderiales</taxon>
        <taxon>Sphaerotilaceae</taxon>
        <taxon>Roseateles</taxon>
    </lineage>
</organism>
<feature type="domain" description="FHA" evidence="1">
    <location>
        <begin position="217"/>
        <end position="260"/>
    </location>
</feature>
<dbReference type="Pfam" id="PF00211">
    <property type="entry name" value="Guanylate_cyc"/>
    <property type="match status" value="1"/>
</dbReference>
<keyword evidence="4" id="KW-1185">Reference proteome</keyword>
<dbReference type="SUPFAM" id="SSF55073">
    <property type="entry name" value="Nucleotide cyclase"/>
    <property type="match status" value="1"/>
</dbReference>
<dbReference type="CDD" id="cd07302">
    <property type="entry name" value="CHD"/>
    <property type="match status" value="1"/>
</dbReference>
<protein>
    <submittedName>
        <fullName evidence="3">Adenylate/guanylate cyclase domain-containing protein</fullName>
    </submittedName>
</protein>
<dbReference type="PROSITE" id="PS50125">
    <property type="entry name" value="GUANYLATE_CYCLASE_2"/>
    <property type="match status" value="1"/>
</dbReference>
<gene>
    <name evidence="3" type="ORF">C1O66_07965</name>
</gene>
<evidence type="ECO:0000259" key="1">
    <source>
        <dbReference type="PROSITE" id="PS50006"/>
    </source>
</evidence>
<dbReference type="AlphaFoldDB" id="A0A2N8KVH8"/>
<dbReference type="PROSITE" id="PS50006">
    <property type="entry name" value="FHA_DOMAIN"/>
    <property type="match status" value="1"/>
</dbReference>
<dbReference type="SUPFAM" id="SSF49879">
    <property type="entry name" value="SMAD/FHA domain"/>
    <property type="match status" value="1"/>
</dbReference>
<dbReference type="RefSeq" id="WP_102767385.1">
    <property type="nucleotide sequence ID" value="NZ_CP124551.1"/>
</dbReference>
<dbReference type="Gene3D" id="3.30.70.1230">
    <property type="entry name" value="Nucleotide cyclase"/>
    <property type="match status" value="1"/>
</dbReference>
<dbReference type="PANTHER" id="PTHR43081">
    <property type="entry name" value="ADENYLATE CYCLASE, TERMINAL-DIFFERENTIATION SPECIFIC-RELATED"/>
    <property type="match status" value="1"/>
</dbReference>
<name>A0A2N8KVH8_9BURK</name>